<keyword evidence="1" id="KW-1133">Transmembrane helix</keyword>
<dbReference type="EMBL" id="MGJB01000018">
    <property type="protein sequence ID" value="OGM98049.1"/>
    <property type="molecule type" value="Genomic_DNA"/>
</dbReference>
<evidence type="ECO:0008006" key="4">
    <source>
        <dbReference type="Google" id="ProtNLM"/>
    </source>
</evidence>
<protein>
    <recommendedName>
        <fullName evidence="4">Baseplate protein J-like domain-containing protein</fullName>
    </recommendedName>
</protein>
<accession>A0A1F8ECM2</accession>
<feature type="transmembrane region" description="Helical" evidence="1">
    <location>
        <begin position="204"/>
        <end position="223"/>
    </location>
</feature>
<evidence type="ECO:0000313" key="3">
    <source>
        <dbReference type="Proteomes" id="UP000176893"/>
    </source>
</evidence>
<dbReference type="Proteomes" id="UP000176893">
    <property type="component" value="Unassembled WGS sequence"/>
</dbReference>
<keyword evidence="1" id="KW-0472">Membrane</keyword>
<evidence type="ECO:0000313" key="2">
    <source>
        <dbReference type="EMBL" id="OGM98049.1"/>
    </source>
</evidence>
<dbReference type="STRING" id="1802661.A2649_01805"/>
<comment type="caution">
    <text evidence="2">The sequence shown here is derived from an EMBL/GenBank/DDBJ whole genome shotgun (WGS) entry which is preliminary data.</text>
</comment>
<sequence length="578" mass="64562">MASTKIINVLKDDKFEEILDLFKDSLAKEVIFVLPKTSRAFKNEEHFIILEHEAEKSDKKISLLCSSPDINKLAKKYKFDVLLTKAVDDDENKEEKIEEETIAEPAMYRENNDDNEEYQFVTVSKTKRGLDDIVKQEGQSLKVTLRKEQPTNLDIKKKPTYQSVDDIKNIWREQSERVLVVKDSMWTDINNRTKKSFKNFPRRLIIILGGVSIIVLGAIIYMTTGSANISITPHKQPLDFQLKVSASDRFSAVDASLNKIPGQMFNTEKNASQTFFATGEKDVAQKARGTITVFNEYGTTPQVLIATTRFQTSDGLVFRTLKGIVIPGTTVVGGKIIPGSINVEVIADKAGQEYNVPANKFGIPAFREKGDTIRYEKIYGKSDTAIKGGIIGKAKVVTEIDFNTAKQTLTDQVAKDVQDSLKTQTAGLKIINASAVKLKALESTAKTDEATDSFTMTVNGSIKTVGFKEDDLNNLIKQYVDKKQNFTIVPEKITKNYADITFDEINNTLTFTANIKGDGYAKVDSDKIKTDLAGQSEMEIKNYFKGAVGIDSAKVILSPFWVKRIPRNGEKTSIQINY</sequence>
<gene>
    <name evidence="2" type="ORF">A2649_01805</name>
</gene>
<organism evidence="2 3">
    <name type="scientific">Candidatus Yanofskybacteria bacterium RIFCSPHIGHO2_01_FULL_41_26</name>
    <dbReference type="NCBI Taxonomy" id="1802661"/>
    <lineage>
        <taxon>Bacteria</taxon>
        <taxon>Candidatus Yanofskyibacteriota</taxon>
    </lineage>
</organism>
<name>A0A1F8ECM2_9BACT</name>
<proteinExistence type="predicted"/>
<keyword evidence="1" id="KW-0812">Transmembrane</keyword>
<evidence type="ECO:0000256" key="1">
    <source>
        <dbReference type="SAM" id="Phobius"/>
    </source>
</evidence>
<reference evidence="2 3" key="1">
    <citation type="journal article" date="2016" name="Nat. Commun.">
        <title>Thousands of microbial genomes shed light on interconnected biogeochemical processes in an aquifer system.</title>
        <authorList>
            <person name="Anantharaman K."/>
            <person name="Brown C.T."/>
            <person name="Hug L.A."/>
            <person name="Sharon I."/>
            <person name="Castelle C.J."/>
            <person name="Probst A.J."/>
            <person name="Thomas B.C."/>
            <person name="Singh A."/>
            <person name="Wilkins M.J."/>
            <person name="Karaoz U."/>
            <person name="Brodie E.L."/>
            <person name="Williams K.H."/>
            <person name="Hubbard S.S."/>
            <person name="Banfield J.F."/>
        </authorList>
    </citation>
    <scope>NUCLEOTIDE SEQUENCE [LARGE SCALE GENOMIC DNA]</scope>
</reference>
<dbReference type="AlphaFoldDB" id="A0A1F8ECM2"/>